<evidence type="ECO:0000256" key="5">
    <source>
        <dbReference type="ARBA" id="ARBA00022781"/>
    </source>
</evidence>
<dbReference type="Gene3D" id="1.20.120.610">
    <property type="entry name" value="lithium bound rotor ring of v- atpase"/>
    <property type="match status" value="1"/>
</dbReference>
<evidence type="ECO:0000256" key="1">
    <source>
        <dbReference type="ARBA" id="ARBA00004141"/>
    </source>
</evidence>
<dbReference type="AlphaFoldDB" id="A0A9Q0S1D8"/>
<feature type="domain" description="CBM21" evidence="14">
    <location>
        <begin position="624"/>
        <end position="738"/>
    </location>
</feature>
<keyword evidence="5" id="KW-0375">Hydrogen ion transport</keyword>
<evidence type="ECO:0000256" key="8">
    <source>
        <dbReference type="ARBA" id="ARBA00023136"/>
    </source>
</evidence>
<evidence type="ECO:0000313" key="15">
    <source>
        <dbReference type="EMBL" id="KAJ6641847.1"/>
    </source>
</evidence>
<feature type="region of interest" description="Disordered" evidence="12">
    <location>
        <begin position="487"/>
        <end position="555"/>
    </location>
</feature>
<keyword evidence="4 13" id="KW-0812">Transmembrane</keyword>
<keyword evidence="6 13" id="KW-1133">Transmembrane helix</keyword>
<dbReference type="CDD" id="cd18178">
    <property type="entry name" value="ATP-synt_Vo_c_ATP6F_rpt2"/>
    <property type="match status" value="1"/>
</dbReference>
<dbReference type="CDD" id="cd18177">
    <property type="entry name" value="ATP-synt_Vo_c_ATP6F_rpt1"/>
    <property type="match status" value="1"/>
</dbReference>
<dbReference type="InterPro" id="IPR000245">
    <property type="entry name" value="ATPase_proteolipid_csu"/>
</dbReference>
<evidence type="ECO:0000256" key="13">
    <source>
        <dbReference type="SAM" id="Phobius"/>
    </source>
</evidence>
<keyword evidence="3" id="KW-0813">Transport</keyword>
<gene>
    <name evidence="15" type="primary">Gbs-76A</name>
    <name evidence="15" type="ORF">Bhyg_06792</name>
</gene>
<dbReference type="Proteomes" id="UP001151699">
    <property type="component" value="Chromosome B"/>
</dbReference>
<evidence type="ECO:0000259" key="14">
    <source>
        <dbReference type="PROSITE" id="PS51159"/>
    </source>
</evidence>
<evidence type="ECO:0000256" key="11">
    <source>
        <dbReference type="ARBA" id="ARBA00071448"/>
    </source>
</evidence>
<comment type="subcellular location">
    <subcellularLocation>
        <location evidence="1">Membrane</location>
        <topology evidence="1">Multi-pass membrane protein</topology>
    </subcellularLocation>
</comment>
<evidence type="ECO:0000256" key="7">
    <source>
        <dbReference type="ARBA" id="ARBA00023065"/>
    </source>
</evidence>
<evidence type="ECO:0000256" key="10">
    <source>
        <dbReference type="ARBA" id="ARBA00031057"/>
    </source>
</evidence>
<evidence type="ECO:0000256" key="4">
    <source>
        <dbReference type="ARBA" id="ARBA00022692"/>
    </source>
</evidence>
<dbReference type="PRINTS" id="PR00122">
    <property type="entry name" value="VACATPASE"/>
</dbReference>
<dbReference type="OrthoDB" id="8942186at2759"/>
<dbReference type="Gene3D" id="2.60.40.2440">
    <property type="entry name" value="Carbohydrate binding type-21 domain"/>
    <property type="match status" value="1"/>
</dbReference>
<comment type="caution">
    <text evidence="15">The sequence shown here is derived from an EMBL/GenBank/DDBJ whole genome shotgun (WGS) entry which is preliminary data.</text>
</comment>
<organism evidence="15 16">
    <name type="scientific">Pseudolycoriella hygida</name>
    <dbReference type="NCBI Taxonomy" id="35572"/>
    <lineage>
        <taxon>Eukaryota</taxon>
        <taxon>Metazoa</taxon>
        <taxon>Ecdysozoa</taxon>
        <taxon>Arthropoda</taxon>
        <taxon>Hexapoda</taxon>
        <taxon>Insecta</taxon>
        <taxon>Pterygota</taxon>
        <taxon>Neoptera</taxon>
        <taxon>Endopterygota</taxon>
        <taxon>Diptera</taxon>
        <taxon>Nematocera</taxon>
        <taxon>Sciaroidea</taxon>
        <taxon>Sciaridae</taxon>
        <taxon>Pseudolycoriella</taxon>
    </lineage>
</organism>
<feature type="transmembrane region" description="Helical" evidence="13">
    <location>
        <begin position="90"/>
        <end position="115"/>
    </location>
</feature>
<evidence type="ECO:0000256" key="9">
    <source>
        <dbReference type="ARBA" id="ARBA00029494"/>
    </source>
</evidence>
<feature type="compositionally biased region" description="Low complexity" evidence="12">
    <location>
        <begin position="337"/>
        <end position="350"/>
    </location>
</feature>
<dbReference type="Pfam" id="PF03370">
    <property type="entry name" value="CBM_21"/>
    <property type="match status" value="1"/>
</dbReference>
<dbReference type="InterPro" id="IPR002379">
    <property type="entry name" value="ATPase_proteolipid_c-like_dom"/>
</dbReference>
<dbReference type="GO" id="GO:0046961">
    <property type="term" value="F:proton-transporting ATPase activity, rotational mechanism"/>
    <property type="evidence" value="ECO:0007669"/>
    <property type="project" value="InterPro"/>
</dbReference>
<accession>A0A9Q0S1D8</accession>
<dbReference type="InterPro" id="IPR035921">
    <property type="entry name" value="F/V-ATP_Csub_sf"/>
</dbReference>
<feature type="region of interest" description="Disordered" evidence="12">
    <location>
        <begin position="247"/>
        <end position="269"/>
    </location>
</feature>
<dbReference type="PANTHER" id="PTHR10263">
    <property type="entry name" value="V-TYPE PROTON ATPASE PROTEOLIPID SUBUNIT"/>
    <property type="match status" value="1"/>
</dbReference>
<keyword evidence="16" id="KW-1185">Reference proteome</keyword>
<dbReference type="FunFam" id="1.20.120.610:FF:000002">
    <property type="entry name" value="V-type proton ATPase proteolipid subunit"/>
    <property type="match status" value="1"/>
</dbReference>
<protein>
    <recommendedName>
        <fullName evidence="9">V-type proton ATPase 16 kDa proteolipid subunit c</fullName>
    </recommendedName>
    <alternativeName>
        <fullName evidence="11">V-type proton ATPase 21 kDa proteolipid subunit c''</fullName>
    </alternativeName>
    <alternativeName>
        <fullName evidence="10">Vacuolar proton pump 16 kDa proteolipid subunit c</fullName>
    </alternativeName>
</protein>
<proteinExistence type="inferred from homology"/>
<feature type="transmembrane region" description="Helical" evidence="13">
    <location>
        <begin position="7"/>
        <end position="27"/>
    </location>
</feature>
<feature type="transmembrane region" description="Helical" evidence="13">
    <location>
        <begin position="135"/>
        <end position="168"/>
    </location>
</feature>
<dbReference type="GO" id="GO:0033179">
    <property type="term" value="C:proton-transporting V-type ATPase, V0 domain"/>
    <property type="evidence" value="ECO:0007669"/>
    <property type="project" value="InterPro"/>
</dbReference>
<dbReference type="InterPro" id="IPR005036">
    <property type="entry name" value="CBM21_dom"/>
</dbReference>
<dbReference type="InterPro" id="IPR038175">
    <property type="entry name" value="CBM21_dom_sf"/>
</dbReference>
<feature type="region of interest" description="Disordered" evidence="12">
    <location>
        <begin position="330"/>
        <end position="366"/>
    </location>
</feature>
<dbReference type="SUPFAM" id="SSF81333">
    <property type="entry name" value="F1F0 ATP synthase subunit C"/>
    <property type="match status" value="2"/>
</dbReference>
<evidence type="ECO:0000256" key="6">
    <source>
        <dbReference type="ARBA" id="ARBA00022989"/>
    </source>
</evidence>
<sequence length="756" mass="82609">MYMRSAVGYTFIGSLVSVSTVLILYHVLTGKGERVSVGWFLEETSPYMWATIGIGLSVALSVVGAALGIHTTGTSIIGGGVKAPRIKTKNLISVIFCEAVAIYGLITAIVLSGLLEEFSSAAITNSETIRNNNWMGGYVMFGAGLAVGLVNLFCGIAVGVVGSGAALADAANSNLFVKILIVEIFGSAIGLFGLIVGIYMTSKMNLSTEERRTKRICGISSFIPLGMSCRDRAEAFARSLQSRLRTLGTQATSSPVQQTAPTVPESSTENSWLIEGASNSVNTNLLSRLPDTDSFFDFDIEPESPASPAEECEYNDLIRSETKALSNDIATESGVYSSPSLSSRTSSGESHASSDGPFFDPESSEADQRSLSLSIDYYDCVDSKSKDPSEYQNGFVYPIIDSDSCSESLPHSQSTTTSLSTFTAFSSASNNTLQDEAIGDICMPREQFDATETLTDDRTHLTPNNGYRSDTNNLENMKAMKLDFDTLIPPTQDDSQEDSQEQNQSNEDNASGNDTNETKQEHLVVSNEDYETKPQRVRRCSSLKSGKTPPGTPGRKKFVRFADVLGLDLADVKTFLDEIPTVPLSAYADLHVSDPMDEPILLGPTIDRILMPLFQQPGGMTGFLDIVREQKVCLENAAVTDPVCMTITGCVRVRNLDFNKSVHLRYTLDGWKSFSDFQANYIVNSCDGFSDKFSFTIFGNSLQIGQRLEMAVRFSCKVFKIERKELKNDAHHQKLQLLKIVCKREEDFLKGNFIEY</sequence>
<feature type="transmembrane region" description="Helical" evidence="13">
    <location>
        <begin position="175"/>
        <end position="200"/>
    </location>
</feature>
<evidence type="ECO:0000313" key="16">
    <source>
        <dbReference type="Proteomes" id="UP001151699"/>
    </source>
</evidence>
<reference evidence="15" key="1">
    <citation type="submission" date="2022-07" db="EMBL/GenBank/DDBJ databases">
        <authorList>
            <person name="Trinca V."/>
            <person name="Uliana J.V.C."/>
            <person name="Torres T.T."/>
            <person name="Ward R.J."/>
            <person name="Monesi N."/>
        </authorList>
    </citation>
    <scope>NUCLEOTIDE SEQUENCE</scope>
    <source>
        <strain evidence="15">HSMRA1968</strain>
        <tissue evidence="15">Whole embryos</tissue>
    </source>
</reference>
<evidence type="ECO:0000256" key="3">
    <source>
        <dbReference type="ARBA" id="ARBA00022448"/>
    </source>
</evidence>
<dbReference type="EMBL" id="WJQU01000002">
    <property type="protein sequence ID" value="KAJ6641847.1"/>
    <property type="molecule type" value="Genomic_DNA"/>
</dbReference>
<dbReference type="Pfam" id="PF00137">
    <property type="entry name" value="ATP-synt_C"/>
    <property type="match status" value="2"/>
</dbReference>
<comment type="similarity">
    <text evidence="2">Belongs to the V-ATPase proteolipid subunit family.</text>
</comment>
<keyword evidence="7" id="KW-0406">Ion transport</keyword>
<dbReference type="PROSITE" id="PS51159">
    <property type="entry name" value="CBM21"/>
    <property type="match status" value="1"/>
</dbReference>
<feature type="transmembrane region" description="Helical" evidence="13">
    <location>
        <begin position="47"/>
        <end position="69"/>
    </location>
</feature>
<evidence type="ECO:0000256" key="12">
    <source>
        <dbReference type="SAM" id="MobiDB-lite"/>
    </source>
</evidence>
<keyword evidence="8 13" id="KW-0472">Membrane</keyword>
<evidence type="ECO:0000256" key="2">
    <source>
        <dbReference type="ARBA" id="ARBA00007296"/>
    </source>
</evidence>
<name>A0A9Q0S1D8_9DIPT</name>